<proteinExistence type="predicted"/>
<accession>A0A0C5QBK9</accession>
<sequence length="159" mass="17797">MSLFRVPYISNIDCGYITLDKLHSFVLSLDWLGVEDLYGALALLSAEGSVKFCARAAAVVNGLDYRTLITLGVTNFLEITDRTEEEIVDCLVKSLTNDRPRLPIDLLKLGRPIVVSKEGGRLSVTFRVNNKVRVAWESGSYNLSRVLERGFRVDGLIFR</sequence>
<organism evidence="1">
    <name type="scientific">Grapevine virus F</name>
    <dbReference type="NCBI Taxonomy" id="1221437"/>
    <lineage>
        <taxon>Viruses</taxon>
        <taxon>Riboviria</taxon>
        <taxon>Orthornavirae</taxon>
        <taxon>Kitrinoviricota</taxon>
        <taxon>Alsuviricetes</taxon>
        <taxon>Tymovirales</taxon>
        <taxon>Betaflexiviridae</taxon>
        <taxon>Trivirinae</taxon>
        <taxon>Vitivirus</taxon>
        <taxon>Vitivirus phivitis</taxon>
    </lineage>
</organism>
<dbReference type="EMBL" id="KP114220">
    <property type="protein sequence ID" value="AJQ24942.1"/>
    <property type="molecule type" value="Genomic_RNA"/>
</dbReference>
<name>A0A0C5QBK9_9VIRU</name>
<reference evidence="1" key="1">
    <citation type="submission" date="2014-11" db="EMBL/GenBank/DDBJ databases">
        <title>Grapevine virus F Isolate V5 identification in South Africa.</title>
        <authorList>
            <person name="Molenaar N."/>
            <person name="Burger J.T."/>
            <person name="Maree H.J."/>
        </authorList>
    </citation>
    <scope>NUCLEOTIDE SEQUENCE</scope>
    <source>
        <strain evidence="1">V5</strain>
    </source>
</reference>
<protein>
    <submittedName>
        <fullName evidence="1">Uncharacterized protein</fullName>
    </submittedName>
</protein>
<evidence type="ECO:0000313" key="1">
    <source>
        <dbReference type="EMBL" id="AJQ24942.1"/>
    </source>
</evidence>